<reference evidence="1 2" key="1">
    <citation type="journal article" date="2012" name="Stand. Genomic Sci.">
        <title>Complete genome sequencing and analysis of Saprospira grandis str. Lewin, a predatory marine bacterium.</title>
        <authorList>
            <person name="Saw J.H."/>
            <person name="Yuryev A."/>
            <person name="Kanbe M."/>
            <person name="Hou S."/>
            <person name="Young A.G."/>
            <person name="Aizawa S."/>
            <person name="Alam M."/>
        </authorList>
    </citation>
    <scope>NUCLEOTIDE SEQUENCE [LARGE SCALE GENOMIC DNA]</scope>
    <source>
        <strain evidence="1 2">Lewin</strain>
    </source>
</reference>
<evidence type="ECO:0008006" key="3">
    <source>
        <dbReference type="Google" id="ProtNLM"/>
    </source>
</evidence>
<dbReference type="Proteomes" id="UP000007519">
    <property type="component" value="Chromosome"/>
</dbReference>
<dbReference type="AlphaFoldDB" id="H6L8X7"/>
<gene>
    <name evidence="1" type="ordered locus">SGRA_0374</name>
</gene>
<sequence>MDRRTLLVLITMAFLGCTQPKDDKTSAKESFIDKQGDRDISRVYEYDLKRLFDEGMKAVKENNQVKYDSIARLFNRSRAPQKGVSISLLMAVQNNYAKAYFDIVRLYPYKVKECYKPYSEKRLFFFLSMAKKNGYKWKGGVHLFEKYVKYEDVGMPNEYIE</sequence>
<name>H6L8X7_SAPGL</name>
<dbReference type="EMBL" id="CP002831">
    <property type="protein sequence ID" value="AFC23113.1"/>
    <property type="molecule type" value="Genomic_DNA"/>
</dbReference>
<evidence type="ECO:0000313" key="1">
    <source>
        <dbReference type="EMBL" id="AFC23113.1"/>
    </source>
</evidence>
<organism evidence="1 2">
    <name type="scientific">Saprospira grandis (strain Lewin)</name>
    <dbReference type="NCBI Taxonomy" id="984262"/>
    <lineage>
        <taxon>Bacteria</taxon>
        <taxon>Pseudomonadati</taxon>
        <taxon>Bacteroidota</taxon>
        <taxon>Saprospiria</taxon>
        <taxon>Saprospirales</taxon>
        <taxon>Saprospiraceae</taxon>
        <taxon>Saprospira</taxon>
    </lineage>
</organism>
<dbReference type="HOGENOM" id="CLU_1642523_0_0_10"/>
<proteinExistence type="predicted"/>
<keyword evidence="2" id="KW-1185">Reference proteome</keyword>
<dbReference type="RefSeq" id="WP_014373360.1">
    <property type="nucleotide sequence ID" value="NC_016940.1"/>
</dbReference>
<protein>
    <recommendedName>
        <fullName evidence="3">Lipoprotein</fullName>
    </recommendedName>
</protein>
<accession>H6L8X7</accession>
<dbReference type="PROSITE" id="PS51257">
    <property type="entry name" value="PROKAR_LIPOPROTEIN"/>
    <property type="match status" value="1"/>
</dbReference>
<dbReference type="STRING" id="984262.SGRA_0374"/>
<evidence type="ECO:0000313" key="2">
    <source>
        <dbReference type="Proteomes" id="UP000007519"/>
    </source>
</evidence>
<dbReference type="KEGG" id="sgn:SGRA_0374"/>